<dbReference type="Proteomes" id="UP000269945">
    <property type="component" value="Unassembled WGS sequence"/>
</dbReference>
<comment type="caution">
    <text evidence="1">The sequence shown here is derived from an EMBL/GenBank/DDBJ whole genome shotgun (WGS) entry which is preliminary data.</text>
</comment>
<accession>A0A9X9Q811</accession>
<keyword evidence="2" id="KW-1185">Reference proteome</keyword>
<dbReference type="AlphaFoldDB" id="A0A9X9Q811"/>
<gene>
    <name evidence="1" type="ORF">BN2614_LOCUS2</name>
</gene>
<sequence>MCVCTCMCSSSVDCRPLMTAFYFRQSMDTRDRSRPWPLLLMDDILPPTQIQTATFLSGR</sequence>
<evidence type="ECO:0000313" key="2">
    <source>
        <dbReference type="Proteomes" id="UP000269945"/>
    </source>
</evidence>
<dbReference type="EMBL" id="CYRY02043968">
    <property type="protein sequence ID" value="VCX38657.1"/>
    <property type="molecule type" value="Genomic_DNA"/>
</dbReference>
<name>A0A9X9Q811_GULGU</name>
<evidence type="ECO:0000313" key="1">
    <source>
        <dbReference type="EMBL" id="VCX38657.1"/>
    </source>
</evidence>
<organism evidence="1 2">
    <name type="scientific">Gulo gulo</name>
    <name type="common">Wolverine</name>
    <name type="synonym">Gluton</name>
    <dbReference type="NCBI Taxonomy" id="48420"/>
    <lineage>
        <taxon>Eukaryota</taxon>
        <taxon>Metazoa</taxon>
        <taxon>Chordata</taxon>
        <taxon>Craniata</taxon>
        <taxon>Vertebrata</taxon>
        <taxon>Euteleostomi</taxon>
        <taxon>Mammalia</taxon>
        <taxon>Eutheria</taxon>
        <taxon>Laurasiatheria</taxon>
        <taxon>Carnivora</taxon>
        <taxon>Caniformia</taxon>
        <taxon>Musteloidea</taxon>
        <taxon>Mustelidae</taxon>
        <taxon>Guloninae</taxon>
        <taxon>Gulo</taxon>
    </lineage>
</organism>
<proteinExistence type="predicted"/>
<reference evidence="1 2" key="1">
    <citation type="submission" date="2018-10" db="EMBL/GenBank/DDBJ databases">
        <authorList>
            <person name="Ekblom R."/>
            <person name="Jareborg N."/>
        </authorList>
    </citation>
    <scope>NUCLEOTIDE SEQUENCE [LARGE SCALE GENOMIC DNA]</scope>
    <source>
        <tissue evidence="1">Muscle</tissue>
    </source>
</reference>
<protein>
    <submittedName>
        <fullName evidence="1">Uncharacterized protein</fullName>
    </submittedName>
</protein>